<keyword evidence="3" id="KW-1003">Cell membrane</keyword>
<evidence type="ECO:0000256" key="4">
    <source>
        <dbReference type="ARBA" id="ARBA00022692"/>
    </source>
</evidence>
<evidence type="ECO:0000259" key="8">
    <source>
        <dbReference type="Pfam" id="PF02687"/>
    </source>
</evidence>
<accession>A0ABV7ALT7</accession>
<feature type="transmembrane region" description="Helical" evidence="7">
    <location>
        <begin position="264"/>
        <end position="287"/>
    </location>
</feature>
<dbReference type="PANTHER" id="PTHR30489:SF0">
    <property type="entry name" value="LIPOPROTEIN-RELEASING SYSTEM TRANSMEMBRANE PROTEIN LOLE"/>
    <property type="match status" value="1"/>
</dbReference>
<evidence type="ECO:0000313" key="11">
    <source>
        <dbReference type="Proteomes" id="UP001595443"/>
    </source>
</evidence>
<evidence type="ECO:0000256" key="2">
    <source>
        <dbReference type="ARBA" id="ARBA00005236"/>
    </source>
</evidence>
<protein>
    <submittedName>
        <fullName evidence="10">ABC transporter permease</fullName>
    </submittedName>
</protein>
<feature type="transmembrane region" description="Helical" evidence="7">
    <location>
        <begin position="363"/>
        <end position="385"/>
    </location>
</feature>
<dbReference type="Pfam" id="PF02687">
    <property type="entry name" value="FtsX"/>
    <property type="match status" value="1"/>
</dbReference>
<comment type="subcellular location">
    <subcellularLocation>
        <location evidence="1">Cell membrane</location>
        <topology evidence="1">Multi-pass membrane protein</topology>
    </subcellularLocation>
</comment>
<feature type="domain" description="ABC3 transporter permease C-terminal" evidence="8">
    <location>
        <begin position="268"/>
        <end position="395"/>
    </location>
</feature>
<dbReference type="Pfam" id="PF12704">
    <property type="entry name" value="MacB_PCD"/>
    <property type="match status" value="1"/>
</dbReference>
<evidence type="ECO:0000256" key="6">
    <source>
        <dbReference type="ARBA" id="ARBA00023136"/>
    </source>
</evidence>
<organism evidence="10 11">
    <name type="scientific">Acidimangrovimonas pyrenivorans</name>
    <dbReference type="NCBI Taxonomy" id="2030798"/>
    <lineage>
        <taxon>Bacteria</taxon>
        <taxon>Pseudomonadati</taxon>
        <taxon>Pseudomonadota</taxon>
        <taxon>Alphaproteobacteria</taxon>
        <taxon>Rhodobacterales</taxon>
        <taxon>Paracoccaceae</taxon>
        <taxon>Acidimangrovimonas</taxon>
    </lineage>
</organism>
<name>A0ABV7ALT7_9RHOB</name>
<evidence type="ECO:0000313" key="10">
    <source>
        <dbReference type="EMBL" id="MFC2970232.1"/>
    </source>
</evidence>
<dbReference type="InterPro" id="IPR051447">
    <property type="entry name" value="Lipoprotein-release_system"/>
</dbReference>
<evidence type="ECO:0000256" key="1">
    <source>
        <dbReference type="ARBA" id="ARBA00004651"/>
    </source>
</evidence>
<dbReference type="EMBL" id="JBHRSK010000017">
    <property type="protein sequence ID" value="MFC2970232.1"/>
    <property type="molecule type" value="Genomic_DNA"/>
</dbReference>
<keyword evidence="5 7" id="KW-1133">Transmembrane helix</keyword>
<dbReference type="Proteomes" id="UP001595443">
    <property type="component" value="Unassembled WGS sequence"/>
</dbReference>
<evidence type="ECO:0000259" key="9">
    <source>
        <dbReference type="Pfam" id="PF12704"/>
    </source>
</evidence>
<dbReference type="InterPro" id="IPR025857">
    <property type="entry name" value="MacB_PCD"/>
</dbReference>
<dbReference type="InterPro" id="IPR003838">
    <property type="entry name" value="ABC3_permease_C"/>
</dbReference>
<feature type="domain" description="MacB-like periplasmic core" evidence="9">
    <location>
        <begin position="13"/>
        <end position="215"/>
    </location>
</feature>
<sequence length="402" mass="42876">MAWRNLWRQPMRTALSLLTMALAAALLVFMLSFQLGVYDTMKSNALRIFDGFARIQPPGYADDPDIRKTIADPEALAAKAETVRGVTAAAPRATSYVILANGERSYGAAIVGVSPEREQRVSTLATTVKQGRYLKPGDTGAVVLGDALARNLKLKLGDKVTLLGSALDGTIAADSLTLVGIYHTGINELDRQIAEMPLSRFQASFAMGDTANTVALVGPSLGAVNAALPRLDRLARASGLTVEDWGGLQPGLKQAITLDFSTSMLWYVSLVVVVVFIILNTLLMSVLERTREFGMLMAIGMRAPLVGRMLWLELILLALIGTVAGVILGGGLALWYGHAGIAVGAFEGLMAQWGLPGRLFPELSWVSALVGPVVIVASVAVAGLIPMRRIRRLEPVEAMRAA</sequence>
<evidence type="ECO:0000256" key="5">
    <source>
        <dbReference type="ARBA" id="ARBA00022989"/>
    </source>
</evidence>
<comment type="caution">
    <text evidence="10">The sequence shown here is derived from an EMBL/GenBank/DDBJ whole genome shotgun (WGS) entry which is preliminary data.</text>
</comment>
<reference evidence="11" key="1">
    <citation type="journal article" date="2019" name="Int. J. Syst. Evol. Microbiol.">
        <title>The Global Catalogue of Microorganisms (GCM) 10K type strain sequencing project: providing services to taxonomists for standard genome sequencing and annotation.</title>
        <authorList>
            <consortium name="The Broad Institute Genomics Platform"/>
            <consortium name="The Broad Institute Genome Sequencing Center for Infectious Disease"/>
            <person name="Wu L."/>
            <person name="Ma J."/>
        </authorList>
    </citation>
    <scope>NUCLEOTIDE SEQUENCE [LARGE SCALE GENOMIC DNA]</scope>
    <source>
        <strain evidence="11">KCTC 62192</strain>
    </source>
</reference>
<gene>
    <name evidence="10" type="ORF">ACFOES_19205</name>
</gene>
<dbReference type="PANTHER" id="PTHR30489">
    <property type="entry name" value="LIPOPROTEIN-RELEASING SYSTEM TRANSMEMBRANE PROTEIN LOLE"/>
    <property type="match status" value="1"/>
</dbReference>
<feature type="transmembrane region" description="Helical" evidence="7">
    <location>
        <begin position="310"/>
        <end position="336"/>
    </location>
</feature>
<keyword evidence="6 7" id="KW-0472">Membrane</keyword>
<evidence type="ECO:0000256" key="7">
    <source>
        <dbReference type="SAM" id="Phobius"/>
    </source>
</evidence>
<evidence type="ECO:0000256" key="3">
    <source>
        <dbReference type="ARBA" id="ARBA00022475"/>
    </source>
</evidence>
<dbReference type="RefSeq" id="WP_377835009.1">
    <property type="nucleotide sequence ID" value="NZ_JBHRSK010000017.1"/>
</dbReference>
<proteinExistence type="inferred from homology"/>
<keyword evidence="4 7" id="KW-0812">Transmembrane</keyword>
<comment type="similarity">
    <text evidence="2">Belongs to the ABC-4 integral membrane protein family. LolC/E subfamily.</text>
</comment>
<keyword evidence="11" id="KW-1185">Reference proteome</keyword>